<dbReference type="AlphaFoldDB" id="A0A9D3YBB8"/>
<reference evidence="1" key="2">
    <citation type="submission" date="2020-11" db="EMBL/GenBank/DDBJ databases">
        <authorList>
            <person name="McCartney M.A."/>
            <person name="Auch B."/>
            <person name="Kono T."/>
            <person name="Mallez S."/>
            <person name="Becker A."/>
            <person name="Gohl D.M."/>
            <person name="Silverstein K.A.T."/>
            <person name="Koren S."/>
            <person name="Bechman K.B."/>
            <person name="Herman A."/>
            <person name="Abrahante J.E."/>
            <person name="Garbe J."/>
        </authorList>
    </citation>
    <scope>NUCLEOTIDE SEQUENCE</scope>
    <source>
        <strain evidence="1">Duluth1</strain>
        <tissue evidence="1">Whole animal</tissue>
    </source>
</reference>
<evidence type="ECO:0000313" key="1">
    <source>
        <dbReference type="EMBL" id="KAH3695681.1"/>
    </source>
</evidence>
<proteinExistence type="predicted"/>
<protein>
    <submittedName>
        <fullName evidence="1">Uncharacterized protein</fullName>
    </submittedName>
</protein>
<accession>A0A9D3YBB8</accession>
<name>A0A9D3YBB8_DREPO</name>
<reference evidence="1" key="1">
    <citation type="journal article" date="2019" name="bioRxiv">
        <title>The Genome of the Zebra Mussel, Dreissena polymorpha: A Resource for Invasive Species Research.</title>
        <authorList>
            <person name="McCartney M.A."/>
            <person name="Auch B."/>
            <person name="Kono T."/>
            <person name="Mallez S."/>
            <person name="Zhang Y."/>
            <person name="Obille A."/>
            <person name="Becker A."/>
            <person name="Abrahante J.E."/>
            <person name="Garbe J."/>
            <person name="Badalamenti J.P."/>
            <person name="Herman A."/>
            <person name="Mangelson H."/>
            <person name="Liachko I."/>
            <person name="Sullivan S."/>
            <person name="Sone E.D."/>
            <person name="Koren S."/>
            <person name="Silverstein K.A.T."/>
            <person name="Beckman K.B."/>
            <person name="Gohl D.M."/>
        </authorList>
    </citation>
    <scope>NUCLEOTIDE SEQUENCE</scope>
    <source>
        <strain evidence="1">Duluth1</strain>
        <tissue evidence="1">Whole animal</tissue>
    </source>
</reference>
<organism evidence="1 2">
    <name type="scientific">Dreissena polymorpha</name>
    <name type="common">Zebra mussel</name>
    <name type="synonym">Mytilus polymorpha</name>
    <dbReference type="NCBI Taxonomy" id="45954"/>
    <lineage>
        <taxon>Eukaryota</taxon>
        <taxon>Metazoa</taxon>
        <taxon>Spiralia</taxon>
        <taxon>Lophotrochozoa</taxon>
        <taxon>Mollusca</taxon>
        <taxon>Bivalvia</taxon>
        <taxon>Autobranchia</taxon>
        <taxon>Heteroconchia</taxon>
        <taxon>Euheterodonta</taxon>
        <taxon>Imparidentia</taxon>
        <taxon>Neoheterodontei</taxon>
        <taxon>Myida</taxon>
        <taxon>Dreissenoidea</taxon>
        <taxon>Dreissenidae</taxon>
        <taxon>Dreissena</taxon>
    </lineage>
</organism>
<gene>
    <name evidence="1" type="ORF">DPMN_083139</name>
</gene>
<dbReference type="EMBL" id="JAIWYP010000016">
    <property type="protein sequence ID" value="KAH3695681.1"/>
    <property type="molecule type" value="Genomic_DNA"/>
</dbReference>
<dbReference type="Proteomes" id="UP000828390">
    <property type="component" value="Unassembled WGS sequence"/>
</dbReference>
<comment type="caution">
    <text evidence="1">The sequence shown here is derived from an EMBL/GenBank/DDBJ whole genome shotgun (WGS) entry which is preliminary data.</text>
</comment>
<sequence length="90" mass="9773">MAHVASSVAQETTVQLPPRSLKDRCLKCVPELSRTHTDNQAIKTVVPRPYAAVLGPHTVVTRTIPDGAIIPDHHGCTTSKICRVGLPERK</sequence>
<keyword evidence="2" id="KW-1185">Reference proteome</keyword>
<evidence type="ECO:0000313" key="2">
    <source>
        <dbReference type="Proteomes" id="UP000828390"/>
    </source>
</evidence>